<dbReference type="SUPFAM" id="SSF51735">
    <property type="entry name" value="NAD(P)-binding Rossmann-fold domains"/>
    <property type="match status" value="1"/>
</dbReference>
<keyword evidence="4 6" id="KW-0862">Zinc</keyword>
<dbReference type="SUPFAM" id="SSF50129">
    <property type="entry name" value="GroES-like"/>
    <property type="match status" value="1"/>
</dbReference>
<feature type="domain" description="Enoyl reductase (ER)" evidence="7">
    <location>
        <begin position="12"/>
        <end position="359"/>
    </location>
</feature>
<evidence type="ECO:0000313" key="8">
    <source>
        <dbReference type="EMBL" id="MFC5750824.1"/>
    </source>
</evidence>
<evidence type="ECO:0000256" key="2">
    <source>
        <dbReference type="ARBA" id="ARBA00008072"/>
    </source>
</evidence>
<dbReference type="Gene3D" id="3.40.50.720">
    <property type="entry name" value="NAD(P)-binding Rossmann-like Domain"/>
    <property type="match status" value="1"/>
</dbReference>
<dbReference type="CDD" id="cd08278">
    <property type="entry name" value="benzyl_alcohol_DH"/>
    <property type="match status" value="1"/>
</dbReference>
<dbReference type="InterPro" id="IPR002328">
    <property type="entry name" value="ADH_Zn_CS"/>
</dbReference>
<comment type="similarity">
    <text evidence="2 6">Belongs to the zinc-containing alcohol dehydrogenase family.</text>
</comment>
<accession>A0ABW1AA32</accession>
<comment type="caution">
    <text evidence="8">The sequence shown here is derived from an EMBL/GenBank/DDBJ whole genome shotgun (WGS) entry which is preliminary data.</text>
</comment>
<evidence type="ECO:0000256" key="6">
    <source>
        <dbReference type="RuleBase" id="RU361277"/>
    </source>
</evidence>
<reference evidence="9" key="1">
    <citation type="journal article" date="2019" name="Int. J. Syst. Evol. Microbiol.">
        <title>The Global Catalogue of Microorganisms (GCM) 10K type strain sequencing project: providing services to taxonomists for standard genome sequencing and annotation.</title>
        <authorList>
            <consortium name="The Broad Institute Genomics Platform"/>
            <consortium name="The Broad Institute Genome Sequencing Center for Infectious Disease"/>
            <person name="Wu L."/>
            <person name="Ma J."/>
        </authorList>
    </citation>
    <scope>NUCLEOTIDE SEQUENCE [LARGE SCALE GENOMIC DNA]</scope>
    <source>
        <strain evidence="9">KCTC 42087</strain>
    </source>
</reference>
<dbReference type="InterPro" id="IPR013154">
    <property type="entry name" value="ADH-like_N"/>
</dbReference>
<evidence type="ECO:0000256" key="1">
    <source>
        <dbReference type="ARBA" id="ARBA00001947"/>
    </source>
</evidence>
<sequence length="361" mass="37165">MEITAGVTTAPGSGFALRTLELDGPGRGEVLVGVRAAGVCHTDLLCADGVHPAPLPGVFGHEGAGVVEEVGDGVEGYAPGDRVLMSFDSCGACARCGRGFPFYCEEFQTLNFGGGRRDGGTALSLDGRRVHSHFFGQSSLATHAVARARTLVRIPDDIPFEVAAPLGCGVQTGAGAILNVLRTRAGGTVAVAGAGGVGLGAVMAARLCGAGLVVAIDPIASRRALSLELGADVALDPHGTDVARRLAELGGVDSAVDTSGRPAVITACFEALRPKGGLALIGGPAEPTFEFEAYKFFDGRYVCGLSMGESVPREFVPVLVDHWRGGRFPVDRLVTAFPLADLGRAVEAMRSHEVIKPVLIP</sequence>
<dbReference type="SMART" id="SM00829">
    <property type="entry name" value="PKS_ER"/>
    <property type="match status" value="1"/>
</dbReference>
<evidence type="ECO:0000313" key="9">
    <source>
        <dbReference type="Proteomes" id="UP001596074"/>
    </source>
</evidence>
<keyword evidence="9" id="KW-1185">Reference proteome</keyword>
<organism evidence="8 9">
    <name type="scientific">Actinomadura rugatobispora</name>
    <dbReference type="NCBI Taxonomy" id="1994"/>
    <lineage>
        <taxon>Bacteria</taxon>
        <taxon>Bacillati</taxon>
        <taxon>Actinomycetota</taxon>
        <taxon>Actinomycetes</taxon>
        <taxon>Streptosporangiales</taxon>
        <taxon>Thermomonosporaceae</taxon>
        <taxon>Actinomadura</taxon>
    </lineage>
</organism>
<dbReference type="PANTHER" id="PTHR43350:SF21">
    <property type="entry name" value="S-NITROSOMYCOTHIOL REDUCTASE MSCR"/>
    <property type="match status" value="1"/>
</dbReference>
<keyword evidence="3 6" id="KW-0479">Metal-binding</keyword>
<evidence type="ECO:0000256" key="3">
    <source>
        <dbReference type="ARBA" id="ARBA00022723"/>
    </source>
</evidence>
<dbReference type="Proteomes" id="UP001596074">
    <property type="component" value="Unassembled WGS sequence"/>
</dbReference>
<evidence type="ECO:0000256" key="5">
    <source>
        <dbReference type="ARBA" id="ARBA00023002"/>
    </source>
</evidence>
<comment type="cofactor">
    <cofactor evidence="1 6">
        <name>Zn(2+)</name>
        <dbReference type="ChEBI" id="CHEBI:29105"/>
    </cofactor>
</comment>
<dbReference type="EMBL" id="JBHSON010000059">
    <property type="protein sequence ID" value="MFC5750824.1"/>
    <property type="molecule type" value="Genomic_DNA"/>
</dbReference>
<dbReference type="PROSITE" id="PS00059">
    <property type="entry name" value="ADH_ZINC"/>
    <property type="match status" value="1"/>
</dbReference>
<dbReference type="Gene3D" id="3.90.180.10">
    <property type="entry name" value="Medium-chain alcohol dehydrogenases, catalytic domain"/>
    <property type="match status" value="1"/>
</dbReference>
<name>A0ABW1AA32_9ACTN</name>
<dbReference type="RefSeq" id="WP_378286601.1">
    <property type="nucleotide sequence ID" value="NZ_JBHSON010000059.1"/>
</dbReference>
<evidence type="ECO:0000256" key="4">
    <source>
        <dbReference type="ARBA" id="ARBA00022833"/>
    </source>
</evidence>
<gene>
    <name evidence="8" type="ORF">ACFPZN_34845</name>
</gene>
<dbReference type="InterPro" id="IPR036291">
    <property type="entry name" value="NAD(P)-bd_dom_sf"/>
</dbReference>
<dbReference type="PANTHER" id="PTHR43350">
    <property type="entry name" value="NAD-DEPENDENT ALCOHOL DEHYDROGENASE"/>
    <property type="match status" value="1"/>
</dbReference>
<proteinExistence type="inferred from homology"/>
<dbReference type="InterPro" id="IPR013149">
    <property type="entry name" value="ADH-like_C"/>
</dbReference>
<protein>
    <submittedName>
        <fullName evidence="8">NAD(P)-dependent alcohol dehydrogenase</fullName>
    </submittedName>
</protein>
<dbReference type="Pfam" id="PF08240">
    <property type="entry name" value="ADH_N"/>
    <property type="match status" value="1"/>
</dbReference>
<dbReference type="InterPro" id="IPR020843">
    <property type="entry name" value="ER"/>
</dbReference>
<keyword evidence="5" id="KW-0560">Oxidoreductase</keyword>
<evidence type="ECO:0000259" key="7">
    <source>
        <dbReference type="SMART" id="SM00829"/>
    </source>
</evidence>
<dbReference type="InterPro" id="IPR011032">
    <property type="entry name" value="GroES-like_sf"/>
</dbReference>
<dbReference type="Pfam" id="PF00107">
    <property type="entry name" value="ADH_zinc_N"/>
    <property type="match status" value="1"/>
</dbReference>